<dbReference type="STRING" id="1150600.ADIARSV_2205"/>
<dbReference type="AlphaFoldDB" id="R9GRY5"/>
<dbReference type="eggNOG" id="COG2755">
    <property type="taxonomic scope" value="Bacteria"/>
</dbReference>
<dbReference type="InterPro" id="IPR000182">
    <property type="entry name" value="GNAT_dom"/>
</dbReference>
<keyword evidence="2" id="KW-0808">Transferase</keyword>
<dbReference type="GO" id="GO:0016788">
    <property type="term" value="F:hydrolase activity, acting on ester bonds"/>
    <property type="evidence" value="ECO:0007669"/>
    <property type="project" value="UniProtKB-ARBA"/>
</dbReference>
<evidence type="ECO:0000259" key="1">
    <source>
        <dbReference type="Pfam" id="PF13673"/>
    </source>
</evidence>
<dbReference type="SUPFAM" id="SSF52266">
    <property type="entry name" value="SGNH hydrolase"/>
    <property type="match status" value="1"/>
</dbReference>
<dbReference type="InterPro" id="IPR036514">
    <property type="entry name" value="SGNH_hydro_sf"/>
</dbReference>
<dbReference type="SUPFAM" id="SSF55729">
    <property type="entry name" value="Acyl-CoA N-acyltransferases (Nat)"/>
    <property type="match status" value="1"/>
</dbReference>
<accession>R9GRY5</accession>
<gene>
    <name evidence="2" type="ORF">ADIARSV_2205</name>
</gene>
<dbReference type="InterPro" id="IPR016181">
    <property type="entry name" value="Acyl_CoA_acyltransferase"/>
</dbReference>
<sequence>MNFIIKETTDDKIEIYKSNKWSSAEKPELLYKTLLNSHSFVRAWHNYKLVELGNAISDGHLVVYYPHLIVHPDFQGKGIGELILKKFQDGKADEFQFYGAGVPGNKIYDLFLLFQKDILDKQPDIVVFYIGINDVWHKA</sequence>
<feature type="domain" description="N-acetyltransferase" evidence="1">
    <location>
        <begin position="19"/>
        <end position="89"/>
    </location>
</feature>
<proteinExistence type="predicted"/>
<evidence type="ECO:0000313" key="3">
    <source>
        <dbReference type="Proteomes" id="UP000014174"/>
    </source>
</evidence>
<dbReference type="RefSeq" id="WP_016195439.1">
    <property type="nucleotide sequence ID" value="NZ_AQPN01000079.1"/>
</dbReference>
<organism evidence="2 3">
    <name type="scientific">Arcticibacter svalbardensis MN12-7</name>
    <dbReference type="NCBI Taxonomy" id="1150600"/>
    <lineage>
        <taxon>Bacteria</taxon>
        <taxon>Pseudomonadati</taxon>
        <taxon>Bacteroidota</taxon>
        <taxon>Sphingobacteriia</taxon>
        <taxon>Sphingobacteriales</taxon>
        <taxon>Sphingobacteriaceae</taxon>
        <taxon>Arcticibacter</taxon>
    </lineage>
</organism>
<dbReference type="EMBL" id="AQPN01000079">
    <property type="protein sequence ID" value="EOR94607.1"/>
    <property type="molecule type" value="Genomic_DNA"/>
</dbReference>
<dbReference type="GO" id="GO:0016747">
    <property type="term" value="F:acyltransferase activity, transferring groups other than amino-acyl groups"/>
    <property type="evidence" value="ECO:0007669"/>
    <property type="project" value="InterPro"/>
</dbReference>
<dbReference type="Pfam" id="PF13673">
    <property type="entry name" value="Acetyltransf_10"/>
    <property type="match status" value="1"/>
</dbReference>
<dbReference type="eggNOG" id="COG0456">
    <property type="taxonomic scope" value="Bacteria"/>
</dbReference>
<evidence type="ECO:0000313" key="2">
    <source>
        <dbReference type="EMBL" id="EOR94607.1"/>
    </source>
</evidence>
<name>R9GRY5_9SPHI</name>
<keyword evidence="3" id="KW-1185">Reference proteome</keyword>
<reference evidence="2 3" key="1">
    <citation type="journal article" date="2013" name="Genome Announc.">
        <title>Draft Genome Sequence of Arcticibacter svalbardensis Strain MN12-7T, a Member of the Family Sphingobacteriaceae Isolated from an Arctic Soil Sample.</title>
        <authorList>
            <person name="Shivaji S."/>
            <person name="Ara S."/>
            <person name="Prasad S."/>
            <person name="Manasa B.P."/>
            <person name="Begum Z."/>
            <person name="Singh A."/>
            <person name="Kumar Pinnaka A."/>
        </authorList>
    </citation>
    <scope>NUCLEOTIDE SEQUENCE [LARGE SCALE GENOMIC DNA]</scope>
    <source>
        <strain evidence="2 3">MN12-7</strain>
    </source>
</reference>
<dbReference type="Gene3D" id="3.40.50.1110">
    <property type="entry name" value="SGNH hydrolase"/>
    <property type="match status" value="1"/>
</dbReference>
<protein>
    <submittedName>
        <fullName evidence="2">Histone acetyltransferase</fullName>
    </submittedName>
</protein>
<comment type="caution">
    <text evidence="2">The sequence shown here is derived from an EMBL/GenBank/DDBJ whole genome shotgun (WGS) entry which is preliminary data.</text>
</comment>
<dbReference type="Proteomes" id="UP000014174">
    <property type="component" value="Unassembled WGS sequence"/>
</dbReference>